<dbReference type="PANTHER" id="PTHR30255:SF2">
    <property type="entry name" value="SINGLE-STRANDED-DNA-SPECIFIC EXONUCLEASE RECJ"/>
    <property type="match status" value="1"/>
</dbReference>
<feature type="domain" description="DDH" evidence="6">
    <location>
        <begin position="64"/>
        <end position="196"/>
    </location>
</feature>
<comment type="similarity">
    <text evidence="1">Belongs to the RecJ family.</text>
</comment>
<dbReference type="Pfam" id="PF17768">
    <property type="entry name" value="RecJ_OB"/>
    <property type="match status" value="1"/>
</dbReference>
<dbReference type="Proteomes" id="UP000177122">
    <property type="component" value="Unassembled WGS sequence"/>
</dbReference>
<keyword evidence="4" id="KW-0378">Hydrolase</keyword>
<evidence type="ECO:0000259" key="7">
    <source>
        <dbReference type="Pfam" id="PF02272"/>
    </source>
</evidence>
<evidence type="ECO:0000313" key="10">
    <source>
        <dbReference type="Proteomes" id="UP000177122"/>
    </source>
</evidence>
<dbReference type="Pfam" id="PF01368">
    <property type="entry name" value="DHH"/>
    <property type="match status" value="1"/>
</dbReference>
<feature type="domain" description="RecJ OB" evidence="8">
    <location>
        <begin position="443"/>
        <end position="553"/>
    </location>
</feature>
<gene>
    <name evidence="9" type="ORF">A2845_00485</name>
</gene>
<dbReference type="Pfam" id="PF02272">
    <property type="entry name" value="DHHA1"/>
    <property type="match status" value="1"/>
</dbReference>
<protein>
    <recommendedName>
        <fullName evidence="2">Single-stranded-DNA-specific exonuclease RecJ</fullName>
    </recommendedName>
</protein>
<name>A0A1G2CY03_9BACT</name>
<dbReference type="EMBL" id="MHLI01000004">
    <property type="protein sequence ID" value="OGZ06269.1"/>
    <property type="molecule type" value="Genomic_DNA"/>
</dbReference>
<dbReference type="PANTHER" id="PTHR30255">
    <property type="entry name" value="SINGLE-STRANDED-DNA-SPECIFIC EXONUCLEASE RECJ"/>
    <property type="match status" value="1"/>
</dbReference>
<dbReference type="InterPro" id="IPR004610">
    <property type="entry name" value="RecJ"/>
</dbReference>
<evidence type="ECO:0000259" key="8">
    <source>
        <dbReference type="Pfam" id="PF17768"/>
    </source>
</evidence>
<accession>A0A1G2CY03</accession>
<dbReference type="InterPro" id="IPR041122">
    <property type="entry name" value="RecJ_OB"/>
</dbReference>
<reference evidence="9 10" key="1">
    <citation type="journal article" date="2016" name="Nat. Commun.">
        <title>Thousands of microbial genomes shed light on interconnected biogeochemical processes in an aquifer system.</title>
        <authorList>
            <person name="Anantharaman K."/>
            <person name="Brown C.T."/>
            <person name="Hug L.A."/>
            <person name="Sharon I."/>
            <person name="Castelle C.J."/>
            <person name="Probst A.J."/>
            <person name="Thomas B.C."/>
            <person name="Singh A."/>
            <person name="Wilkins M.J."/>
            <person name="Karaoz U."/>
            <person name="Brodie E.L."/>
            <person name="Williams K.H."/>
            <person name="Hubbard S.S."/>
            <person name="Banfield J.F."/>
        </authorList>
    </citation>
    <scope>NUCLEOTIDE SEQUENCE [LARGE SCALE GENOMIC DNA]</scope>
</reference>
<dbReference type="GO" id="GO:0006281">
    <property type="term" value="P:DNA repair"/>
    <property type="evidence" value="ECO:0007669"/>
    <property type="project" value="InterPro"/>
</dbReference>
<dbReference type="InterPro" id="IPR038763">
    <property type="entry name" value="DHH_sf"/>
</dbReference>
<keyword evidence="3" id="KW-0540">Nuclease</keyword>
<dbReference type="GO" id="GO:0003676">
    <property type="term" value="F:nucleic acid binding"/>
    <property type="evidence" value="ECO:0007669"/>
    <property type="project" value="InterPro"/>
</dbReference>
<dbReference type="SUPFAM" id="SSF64182">
    <property type="entry name" value="DHH phosphoesterases"/>
    <property type="match status" value="1"/>
</dbReference>
<keyword evidence="5 9" id="KW-0269">Exonuclease</keyword>
<dbReference type="NCBIfam" id="TIGR00644">
    <property type="entry name" value="recJ"/>
    <property type="match status" value="1"/>
</dbReference>
<evidence type="ECO:0000313" key="9">
    <source>
        <dbReference type="EMBL" id="OGZ06269.1"/>
    </source>
</evidence>
<dbReference type="InterPro" id="IPR001667">
    <property type="entry name" value="DDH_dom"/>
</dbReference>
<proteinExistence type="inferred from homology"/>
<dbReference type="GO" id="GO:0006310">
    <property type="term" value="P:DNA recombination"/>
    <property type="evidence" value="ECO:0007669"/>
    <property type="project" value="InterPro"/>
</dbReference>
<organism evidence="9 10">
    <name type="scientific">Candidatus Lloydbacteria bacterium RIFCSPHIGHO2_01_FULL_49_22</name>
    <dbReference type="NCBI Taxonomy" id="1798658"/>
    <lineage>
        <taxon>Bacteria</taxon>
        <taxon>Candidatus Lloydiibacteriota</taxon>
    </lineage>
</organism>
<dbReference type="Gene3D" id="3.90.1640.30">
    <property type="match status" value="1"/>
</dbReference>
<dbReference type="AlphaFoldDB" id="A0A1G2CY03"/>
<dbReference type="InterPro" id="IPR051673">
    <property type="entry name" value="SSDNA_exonuclease_RecJ"/>
</dbReference>
<dbReference type="InterPro" id="IPR003156">
    <property type="entry name" value="DHHA1_dom"/>
</dbReference>
<dbReference type="Gene3D" id="2.40.50.460">
    <property type="match status" value="1"/>
</dbReference>
<evidence type="ECO:0000256" key="5">
    <source>
        <dbReference type="ARBA" id="ARBA00022839"/>
    </source>
</evidence>
<evidence type="ECO:0000256" key="1">
    <source>
        <dbReference type="ARBA" id="ARBA00005915"/>
    </source>
</evidence>
<dbReference type="GO" id="GO:0008409">
    <property type="term" value="F:5'-3' exonuclease activity"/>
    <property type="evidence" value="ECO:0007669"/>
    <property type="project" value="InterPro"/>
</dbReference>
<evidence type="ECO:0000259" key="6">
    <source>
        <dbReference type="Pfam" id="PF01368"/>
    </source>
</evidence>
<feature type="domain" description="DHHA1" evidence="7">
    <location>
        <begin position="336"/>
        <end position="421"/>
    </location>
</feature>
<evidence type="ECO:0000256" key="3">
    <source>
        <dbReference type="ARBA" id="ARBA00022722"/>
    </source>
</evidence>
<evidence type="ECO:0000256" key="4">
    <source>
        <dbReference type="ARBA" id="ARBA00022801"/>
    </source>
</evidence>
<sequence length="555" mass="61882">MNDLSCLHPLTHLLLENRQIIDPLEKQRFLFPDYERDGNDPFLMLNMERAVDRIFLAMTNNETIMIYGDYDCDGIPGSVLLHDLFKKIGYAPVQNYIPHRHLEGYGLNKEAVTQFAKDGIALVITVDCGITDVEEVALANELGVDVIVTDHHLPQVILPPAYTILNSKQVDDTYPDNMLCGAGVAFKLAQAILLRGKFAHIGQGWEKWLLDMAGLSTITDMVPLRKENRMLAYYGLKVLRRSPRPGLQALLKDAGTLQAQLTEEDVGFTIGPRINAASRMDVPLRAFELLATNDAILAKERAKFLGDLNDERKSEVARMVKEAKHRLKERVLREVIVIGNPNWRVGVVGIVANQIATEYDRPTFVWGKSGSHDLKGSCRSDGRVNLVELMCAVDPGIFIDRGGHEFSGGFSVTPEHIHTLEDHLVAAHATIAKKEKPEHAYVIDAELTIAEVNERTYTAIALLAPFGVGNPKPHFFFRQVVVRDVGLFGKEKNHLKLTLADDAGKTAQAIGFFMTAESFVSADIHDGKKVDLVATFEKSYFRGRPELRLRIVDIS</sequence>
<evidence type="ECO:0000256" key="2">
    <source>
        <dbReference type="ARBA" id="ARBA00019841"/>
    </source>
</evidence>
<comment type="caution">
    <text evidence="9">The sequence shown here is derived from an EMBL/GenBank/DDBJ whole genome shotgun (WGS) entry which is preliminary data.</text>
</comment>